<feature type="transmembrane region" description="Helical" evidence="3">
    <location>
        <begin position="97"/>
        <end position="116"/>
    </location>
</feature>
<protein>
    <submittedName>
        <fullName evidence="4">Solute carrier organic anion transporter family member 4C1</fullName>
    </submittedName>
</protein>
<dbReference type="Gene3D" id="1.20.1250.20">
    <property type="entry name" value="MFS general substrate transporter like domains"/>
    <property type="match status" value="1"/>
</dbReference>
<reference evidence="4" key="1">
    <citation type="journal article" date="2021" name="Evol. Appl.">
        <title>The genome of the Pyrenean desman and the effects of bottlenecks and inbreeding on the genomic landscape of an endangered species.</title>
        <authorList>
            <person name="Escoda L."/>
            <person name="Castresana J."/>
        </authorList>
    </citation>
    <scope>NUCLEOTIDE SEQUENCE</scope>
    <source>
        <strain evidence="4">IBE-C5619</strain>
    </source>
</reference>
<gene>
    <name evidence="4" type="ORF">J0S82_015217</name>
</gene>
<dbReference type="Proteomes" id="UP000700334">
    <property type="component" value="Unassembled WGS sequence"/>
</dbReference>
<evidence type="ECO:0000256" key="2">
    <source>
        <dbReference type="ARBA" id="ARBA00023157"/>
    </source>
</evidence>
<accession>A0A8J6A506</accession>
<keyword evidence="3" id="KW-1133">Transmembrane helix</keyword>
<dbReference type="EMBL" id="JAGFMF010012262">
    <property type="protein sequence ID" value="KAG8505414.1"/>
    <property type="molecule type" value="Genomic_DNA"/>
</dbReference>
<dbReference type="PANTHER" id="PTHR11388">
    <property type="entry name" value="ORGANIC ANION TRANSPORTER"/>
    <property type="match status" value="1"/>
</dbReference>
<sequence>TCLTTRNSTSCASSSSSLSNYLYVFILGQLLLGTGGTPLYTLGTAFLDDSVPTHKSSLYIGVGYAMSILGPAIGYVLGGQLLTIIDITEDDPRWLGAWWIGFLLVWIFAWSLILPFSCFPKHLPEALVTTGFATFLPKFIENQFGLSSSFAATLGGTIPGPIIFGVTIDSTCVLWDINECGIKGACWIYNNTKMAYMLVTISVICKIITIFFNGFAVFLYKPPPSGTDVSFQNENSVMTTVSLECDLNKAGNEG</sequence>
<dbReference type="Pfam" id="PF03137">
    <property type="entry name" value="OATP"/>
    <property type="match status" value="2"/>
</dbReference>
<dbReference type="PANTHER" id="PTHR11388:SF160">
    <property type="entry name" value="SOLUTE CARRIER ORGANIC ANION TRANSPORTER FAMILY MEMBER"/>
    <property type="match status" value="1"/>
</dbReference>
<keyword evidence="2" id="KW-1015">Disulfide bond</keyword>
<dbReference type="GO" id="GO:0016323">
    <property type="term" value="C:basolateral plasma membrane"/>
    <property type="evidence" value="ECO:0007669"/>
    <property type="project" value="TreeGrafter"/>
</dbReference>
<dbReference type="InterPro" id="IPR036259">
    <property type="entry name" value="MFS_trans_sf"/>
</dbReference>
<evidence type="ECO:0000256" key="3">
    <source>
        <dbReference type="SAM" id="Phobius"/>
    </source>
</evidence>
<name>A0A8J6A506_GALPY</name>
<dbReference type="AlphaFoldDB" id="A0A8J6A506"/>
<dbReference type="GO" id="GO:0015347">
    <property type="term" value="F:sodium-independent organic anion transmembrane transporter activity"/>
    <property type="evidence" value="ECO:0007669"/>
    <property type="project" value="TreeGrafter"/>
</dbReference>
<keyword evidence="3" id="KW-0812">Transmembrane</keyword>
<dbReference type="SUPFAM" id="SSF103473">
    <property type="entry name" value="MFS general substrate transporter"/>
    <property type="match status" value="1"/>
</dbReference>
<evidence type="ECO:0000313" key="5">
    <source>
        <dbReference type="Proteomes" id="UP000700334"/>
    </source>
</evidence>
<organism evidence="4 5">
    <name type="scientific">Galemys pyrenaicus</name>
    <name type="common">Iberian desman</name>
    <name type="synonym">Pyrenean desman</name>
    <dbReference type="NCBI Taxonomy" id="202257"/>
    <lineage>
        <taxon>Eukaryota</taxon>
        <taxon>Metazoa</taxon>
        <taxon>Chordata</taxon>
        <taxon>Craniata</taxon>
        <taxon>Vertebrata</taxon>
        <taxon>Euteleostomi</taxon>
        <taxon>Mammalia</taxon>
        <taxon>Eutheria</taxon>
        <taxon>Laurasiatheria</taxon>
        <taxon>Eulipotyphla</taxon>
        <taxon>Talpidae</taxon>
        <taxon>Galemys</taxon>
    </lineage>
</organism>
<proteinExistence type="predicted"/>
<feature type="non-terminal residue" evidence="4">
    <location>
        <position position="254"/>
    </location>
</feature>
<comment type="caution">
    <text evidence="4">The sequence shown here is derived from an EMBL/GenBank/DDBJ whole genome shotgun (WGS) entry which is preliminary data.</text>
</comment>
<evidence type="ECO:0000313" key="4">
    <source>
        <dbReference type="EMBL" id="KAG8505414.1"/>
    </source>
</evidence>
<feature type="transmembrane region" description="Helical" evidence="3">
    <location>
        <begin position="58"/>
        <end position="77"/>
    </location>
</feature>
<keyword evidence="5" id="KW-1185">Reference proteome</keyword>
<feature type="transmembrane region" description="Helical" evidence="3">
    <location>
        <begin position="195"/>
        <end position="220"/>
    </location>
</feature>
<feature type="transmembrane region" description="Helical" evidence="3">
    <location>
        <begin position="22"/>
        <end position="46"/>
    </location>
</feature>
<comment type="subcellular location">
    <subcellularLocation>
        <location evidence="1">Membrane</location>
        <topology evidence="1">Multi-pass membrane protein</topology>
    </subcellularLocation>
</comment>
<dbReference type="GO" id="GO:0043252">
    <property type="term" value="P:sodium-independent organic anion transport"/>
    <property type="evidence" value="ECO:0007669"/>
    <property type="project" value="TreeGrafter"/>
</dbReference>
<keyword evidence="3" id="KW-0472">Membrane</keyword>
<evidence type="ECO:0000256" key="1">
    <source>
        <dbReference type="ARBA" id="ARBA00004141"/>
    </source>
</evidence>
<dbReference type="InterPro" id="IPR004156">
    <property type="entry name" value="OATP"/>
</dbReference>
<dbReference type="OrthoDB" id="5062115at2759"/>